<evidence type="ECO:0000256" key="1">
    <source>
        <dbReference type="SAM" id="MobiDB-lite"/>
    </source>
</evidence>
<dbReference type="EMBL" id="VOIH02000010">
    <property type="protein sequence ID" value="KAF3434951.1"/>
    <property type="molecule type" value="Genomic_DNA"/>
</dbReference>
<keyword evidence="2" id="KW-0472">Membrane</keyword>
<dbReference type="Proteomes" id="UP000796880">
    <property type="component" value="Unassembled WGS sequence"/>
</dbReference>
<sequence length="405" mass="46697">MKTKNTSNRSKMDVRRQSSTSFYCSCLSTLFLISAACFFIWSTEFVVTDYKERMILSWGWIGDYTTQNTTSNNKTTCEIESRPRGSESLPKGIVTKTSDYEMHQLWGPRKKKNPKSSTNLLAMAVGIKQKESVNKIIKKFLSTNNFVVMLFHYDGIVNEWTDLDWSDHAIHVSAINQTKWWFAKRFLHPDIVCDYAYIFLWDEDLGVENFNVGRYLSIIKEEGLEISQPALDSDQSEVHYPFTARDDKLKVHRKVFKMIGGRKCDESSTEPPCAGWVEMMAPVFSFSSWRCTWHIIQNDLVHAWGLDFQLGYCAQGDRTKNIGIVDSEYVIHYGLPTLGGSVANKENDGEPDRVAESAQSHSLHVSDARSQVRKQSFIELEIFKNRWKKAVQEDHCWKDPYQKPT</sequence>
<keyword evidence="2" id="KW-1133">Transmembrane helix</keyword>
<evidence type="ECO:0000256" key="2">
    <source>
        <dbReference type="SAM" id="Phobius"/>
    </source>
</evidence>
<reference evidence="3" key="1">
    <citation type="submission" date="2020-03" db="EMBL/GenBank/DDBJ databases">
        <title>A high-quality chromosome-level genome assembly of a woody plant with both climbing and erect habits, Rhamnella rubrinervis.</title>
        <authorList>
            <person name="Lu Z."/>
            <person name="Yang Y."/>
            <person name="Zhu X."/>
            <person name="Sun Y."/>
        </authorList>
    </citation>
    <scope>NUCLEOTIDE SEQUENCE</scope>
    <source>
        <strain evidence="3">BYM</strain>
        <tissue evidence="3">Leaf</tissue>
    </source>
</reference>
<keyword evidence="2" id="KW-0812">Transmembrane</keyword>
<dbReference type="PANTHER" id="PTHR31210:SF8">
    <property type="entry name" value="DUF707 DOMAIN-CONTAINING PROTEIN"/>
    <property type="match status" value="1"/>
</dbReference>
<feature type="transmembrane region" description="Helical" evidence="2">
    <location>
        <begin position="21"/>
        <end position="41"/>
    </location>
</feature>
<dbReference type="OrthoDB" id="9985979at2759"/>
<gene>
    <name evidence="3" type="ORF">FNV43_RR22038</name>
</gene>
<proteinExistence type="predicted"/>
<protein>
    <submittedName>
        <fullName evidence="3">Uncharacterized protein</fullName>
    </submittedName>
</protein>
<accession>A0A8K0GRP8</accession>
<dbReference type="InterPro" id="IPR007877">
    <property type="entry name" value="DUF707"/>
</dbReference>
<comment type="caution">
    <text evidence="3">The sequence shown here is derived from an EMBL/GenBank/DDBJ whole genome shotgun (WGS) entry which is preliminary data.</text>
</comment>
<evidence type="ECO:0000313" key="3">
    <source>
        <dbReference type="EMBL" id="KAF3434951.1"/>
    </source>
</evidence>
<evidence type="ECO:0000313" key="4">
    <source>
        <dbReference type="Proteomes" id="UP000796880"/>
    </source>
</evidence>
<dbReference type="PANTHER" id="PTHR31210">
    <property type="entry name" value="OS06G0731900 PROTEIN"/>
    <property type="match status" value="1"/>
</dbReference>
<organism evidence="3 4">
    <name type="scientific">Rhamnella rubrinervis</name>
    <dbReference type="NCBI Taxonomy" id="2594499"/>
    <lineage>
        <taxon>Eukaryota</taxon>
        <taxon>Viridiplantae</taxon>
        <taxon>Streptophyta</taxon>
        <taxon>Embryophyta</taxon>
        <taxon>Tracheophyta</taxon>
        <taxon>Spermatophyta</taxon>
        <taxon>Magnoliopsida</taxon>
        <taxon>eudicotyledons</taxon>
        <taxon>Gunneridae</taxon>
        <taxon>Pentapetalae</taxon>
        <taxon>rosids</taxon>
        <taxon>fabids</taxon>
        <taxon>Rosales</taxon>
        <taxon>Rhamnaceae</taxon>
        <taxon>rhamnoid group</taxon>
        <taxon>Rhamneae</taxon>
        <taxon>Rhamnella</taxon>
    </lineage>
</organism>
<keyword evidence="4" id="KW-1185">Reference proteome</keyword>
<dbReference type="Pfam" id="PF05212">
    <property type="entry name" value="DUF707"/>
    <property type="match status" value="1"/>
</dbReference>
<dbReference type="AlphaFoldDB" id="A0A8K0GRP8"/>
<name>A0A8K0GRP8_9ROSA</name>
<feature type="compositionally biased region" description="Basic and acidic residues" evidence="1">
    <location>
        <begin position="346"/>
        <end position="355"/>
    </location>
</feature>
<feature type="region of interest" description="Disordered" evidence="1">
    <location>
        <begin position="346"/>
        <end position="365"/>
    </location>
</feature>